<protein>
    <submittedName>
        <fullName evidence="2">Uncharacterized protein</fullName>
    </submittedName>
</protein>
<evidence type="ECO:0000256" key="1">
    <source>
        <dbReference type="SAM" id="MobiDB-lite"/>
    </source>
</evidence>
<evidence type="ECO:0000313" key="3">
    <source>
        <dbReference type="Proteomes" id="UP001230504"/>
    </source>
</evidence>
<feature type="region of interest" description="Disordered" evidence="1">
    <location>
        <begin position="198"/>
        <end position="220"/>
    </location>
</feature>
<name>A0AAD8PZN8_9PEZI</name>
<reference evidence="2" key="1">
    <citation type="submission" date="2021-06" db="EMBL/GenBank/DDBJ databases">
        <title>Comparative genomics, transcriptomics and evolutionary studies reveal genomic signatures of adaptation to plant cell wall in hemibiotrophic fungi.</title>
        <authorList>
            <consortium name="DOE Joint Genome Institute"/>
            <person name="Baroncelli R."/>
            <person name="Diaz J.F."/>
            <person name="Benocci T."/>
            <person name="Peng M."/>
            <person name="Battaglia E."/>
            <person name="Haridas S."/>
            <person name="Andreopoulos W."/>
            <person name="Labutti K."/>
            <person name="Pangilinan J."/>
            <person name="Floch G.L."/>
            <person name="Makela M.R."/>
            <person name="Henrissat B."/>
            <person name="Grigoriev I.V."/>
            <person name="Crouch J.A."/>
            <person name="De Vries R.P."/>
            <person name="Sukno S.A."/>
            <person name="Thon M.R."/>
        </authorList>
    </citation>
    <scope>NUCLEOTIDE SEQUENCE</scope>
    <source>
        <strain evidence="2">CBS 125086</strain>
    </source>
</reference>
<dbReference type="AlphaFoldDB" id="A0AAD8PZN8"/>
<organism evidence="2 3">
    <name type="scientific">Colletotrichum navitas</name>
    <dbReference type="NCBI Taxonomy" id="681940"/>
    <lineage>
        <taxon>Eukaryota</taxon>
        <taxon>Fungi</taxon>
        <taxon>Dikarya</taxon>
        <taxon>Ascomycota</taxon>
        <taxon>Pezizomycotina</taxon>
        <taxon>Sordariomycetes</taxon>
        <taxon>Hypocreomycetidae</taxon>
        <taxon>Glomerellales</taxon>
        <taxon>Glomerellaceae</taxon>
        <taxon>Colletotrichum</taxon>
        <taxon>Colletotrichum graminicola species complex</taxon>
    </lineage>
</organism>
<keyword evidence="3" id="KW-1185">Reference proteome</keyword>
<dbReference type="EMBL" id="JAHLJV010000027">
    <property type="protein sequence ID" value="KAK1593146.1"/>
    <property type="molecule type" value="Genomic_DNA"/>
</dbReference>
<comment type="caution">
    <text evidence="2">The sequence shown here is derived from an EMBL/GenBank/DDBJ whole genome shotgun (WGS) entry which is preliminary data.</text>
</comment>
<dbReference type="GeneID" id="85445330"/>
<dbReference type="RefSeq" id="XP_060414470.1">
    <property type="nucleotide sequence ID" value="XM_060561090.1"/>
</dbReference>
<proteinExistence type="predicted"/>
<accession>A0AAD8PZN8</accession>
<sequence>MFDHYTIGMQTFIPEICQSNTRAAATGTSPSIVAGLSMAPLEVDEDCNMDTALDDMKEYQAVADWKRARRQRHSRFVNNPDNAPAIEARMKEMISQESQCNVHPALSLLSLPSTLPTHPHVPKIEADGFPETDSSASCLEVDEDFCDESEEFLLMQRALVADKRRLMGSTPDSIRKFGPLRYRGSAETALRCHNVVRQRPRMRRRKGPGPTPEPRPAHKA</sequence>
<dbReference type="Proteomes" id="UP001230504">
    <property type="component" value="Unassembled WGS sequence"/>
</dbReference>
<feature type="compositionally biased region" description="Basic residues" evidence="1">
    <location>
        <begin position="198"/>
        <end position="207"/>
    </location>
</feature>
<evidence type="ECO:0000313" key="2">
    <source>
        <dbReference type="EMBL" id="KAK1593146.1"/>
    </source>
</evidence>
<gene>
    <name evidence="2" type="ORF">LY79DRAFT_590005</name>
</gene>